<proteinExistence type="predicted"/>
<protein>
    <submittedName>
        <fullName evidence="1 3">Uncharacterized protein</fullName>
    </submittedName>
</protein>
<sequence length="166" mass="17569">MFGSQLLQIDLSYLLTQMANLRMVPLTETSSYRLLAREQTIRAVEVALIKAHLVLGTGSCKLNEEINSNELIVDVLDVPSSELDVLDVPSSELDVLDVPSSELDAVDGPSITLDAADVSSTALDAVDVPSTALDAVDVPSIVLDAVDVPSTALDAVDVPSTLRILL</sequence>
<reference evidence="1 2" key="2">
    <citation type="submission" date="2018-11" db="EMBL/GenBank/DDBJ databases">
        <authorList>
            <consortium name="Pathogen Informatics"/>
        </authorList>
    </citation>
    <scope>NUCLEOTIDE SEQUENCE [LARGE SCALE GENOMIC DNA]</scope>
</reference>
<dbReference type="AlphaFoldDB" id="A0A0M3K9R7"/>
<dbReference type="Proteomes" id="UP000267096">
    <property type="component" value="Unassembled WGS sequence"/>
</dbReference>
<reference evidence="3" key="1">
    <citation type="submission" date="2017-02" db="UniProtKB">
        <authorList>
            <consortium name="WormBaseParasite"/>
        </authorList>
    </citation>
    <scope>IDENTIFICATION</scope>
</reference>
<accession>A0A0M3K9R7</accession>
<dbReference type="WBParaSite" id="ASIM_0001771201-mRNA-1">
    <property type="protein sequence ID" value="ASIM_0001771201-mRNA-1"/>
    <property type="gene ID" value="ASIM_0001771201"/>
</dbReference>
<dbReference type="OrthoDB" id="9885925at2759"/>
<keyword evidence="2" id="KW-1185">Reference proteome</keyword>
<evidence type="ECO:0000313" key="3">
    <source>
        <dbReference type="WBParaSite" id="ASIM_0001771201-mRNA-1"/>
    </source>
</evidence>
<name>A0A0M3K9R7_ANISI</name>
<organism evidence="3">
    <name type="scientific">Anisakis simplex</name>
    <name type="common">Herring worm</name>
    <dbReference type="NCBI Taxonomy" id="6269"/>
    <lineage>
        <taxon>Eukaryota</taxon>
        <taxon>Metazoa</taxon>
        <taxon>Ecdysozoa</taxon>
        <taxon>Nematoda</taxon>
        <taxon>Chromadorea</taxon>
        <taxon>Rhabditida</taxon>
        <taxon>Spirurina</taxon>
        <taxon>Ascaridomorpha</taxon>
        <taxon>Ascaridoidea</taxon>
        <taxon>Anisakidae</taxon>
        <taxon>Anisakis</taxon>
        <taxon>Anisakis simplex complex</taxon>
    </lineage>
</organism>
<dbReference type="EMBL" id="UYRR01033757">
    <property type="protein sequence ID" value="VDK59543.1"/>
    <property type="molecule type" value="Genomic_DNA"/>
</dbReference>
<evidence type="ECO:0000313" key="1">
    <source>
        <dbReference type="EMBL" id="VDK59543.1"/>
    </source>
</evidence>
<evidence type="ECO:0000313" key="2">
    <source>
        <dbReference type="Proteomes" id="UP000267096"/>
    </source>
</evidence>
<gene>
    <name evidence="1" type="ORF">ASIM_LOCUS17115</name>
</gene>